<keyword evidence="5" id="KW-0028">Amino-acid biosynthesis</keyword>
<keyword evidence="12" id="KW-0812">Transmembrane</keyword>
<dbReference type="InterPro" id="IPR006218">
    <property type="entry name" value="DAHP1/KDSA"/>
</dbReference>
<comment type="function">
    <text evidence="1">Stereospecific condensation of phosphoenolpyruvate (PEP) and D-erythrose-4-phosphate (E4P) giving rise to 3-deoxy-D-arabino-heptulosonate-7-phosphate (DAHP).</text>
</comment>
<evidence type="ECO:0000256" key="1">
    <source>
        <dbReference type="ARBA" id="ARBA00003726"/>
    </source>
</evidence>
<dbReference type="SUPFAM" id="SSF51569">
    <property type="entry name" value="Aldolase"/>
    <property type="match status" value="1"/>
</dbReference>
<dbReference type="GO" id="GO:0003849">
    <property type="term" value="F:3-deoxy-7-phosphoheptulonate synthase activity"/>
    <property type="evidence" value="ECO:0007669"/>
    <property type="project" value="UniProtKB-EC"/>
</dbReference>
<dbReference type="FunFam" id="3.20.20.70:FF:000005">
    <property type="entry name" value="Phospho-2-dehydro-3-deoxyheptonate aldolase"/>
    <property type="match status" value="1"/>
</dbReference>
<keyword evidence="6" id="KW-0808">Transferase</keyword>
<dbReference type="UniPathway" id="UPA00053">
    <property type="reaction ID" value="UER00084"/>
</dbReference>
<evidence type="ECO:0000313" key="14">
    <source>
        <dbReference type="EMBL" id="BAC93465.1"/>
    </source>
</evidence>
<dbReference type="NCBIfam" id="TIGR00034">
    <property type="entry name" value="aroFGH"/>
    <property type="match status" value="1"/>
</dbReference>
<evidence type="ECO:0000256" key="6">
    <source>
        <dbReference type="ARBA" id="ARBA00022679"/>
    </source>
</evidence>
<sequence>MKTKARRFGFFIMCNLFFTFDVFYCLRLIFNSTLLTCVQTDFDSQGYEGVKNNIQVSVMQKSELSNINISDEQVLITPEQLKQKLPLSDNARRFIQESRNTVANIIHKQDHRLLVVCGPCSIHDLDAAKDYARRLKALSAELSDQLYIVMRVYFEKPRTTVGWKGLINDPHLDGSFDIEHGLHVGRQLLVELAEMEIPLATEALDPISPQYLADTFSWAAIGARTTESQTHREMASGLSMPIGFKNGTDGSLSTAINAMQAASSSHRFMGINREGQVALLTTQGNPNGHVILRGGKQTNYDSVSVAECEQDMAKVGLDASLMVDCSHANSRKDYRRQPLVAEDVIHQIREGNKSIIGLMIESHINEGNQSSDLPLSEMQYGVSITDACINWQATEALLRKAHKELVPHLENRLK</sequence>
<evidence type="ECO:0000313" key="15">
    <source>
        <dbReference type="Proteomes" id="UP000002675"/>
    </source>
</evidence>
<dbReference type="eggNOG" id="COG0722">
    <property type="taxonomic scope" value="Bacteria"/>
</dbReference>
<dbReference type="Gene3D" id="3.20.20.70">
    <property type="entry name" value="Aldolase class I"/>
    <property type="match status" value="1"/>
</dbReference>
<evidence type="ECO:0000256" key="12">
    <source>
        <dbReference type="SAM" id="Phobius"/>
    </source>
</evidence>
<dbReference type="HOGENOM" id="CLU_030903_0_1_6"/>
<keyword evidence="7" id="KW-0057">Aromatic amino acid biosynthesis</keyword>
<protein>
    <recommendedName>
        <fullName evidence="4">3-deoxy-7-phosphoheptulonate synthase</fullName>
        <ecNumber evidence="4">2.5.1.54</ecNumber>
    </recommendedName>
    <alternativeName>
        <fullName evidence="10">3-deoxy-D-arabino-heptulosonate 7-phosphate synthase</fullName>
    </alternativeName>
    <alternativeName>
        <fullName evidence="9">DAHP synthase</fullName>
    </alternativeName>
    <alternativeName>
        <fullName evidence="8">Phospho-2-keto-3-deoxyheptonate aldolase</fullName>
    </alternativeName>
</protein>
<dbReference type="NCBIfam" id="NF009395">
    <property type="entry name" value="PRK12755.1"/>
    <property type="match status" value="1"/>
</dbReference>
<dbReference type="STRING" id="672.VV93_v1c06380"/>
<dbReference type="PANTHER" id="PTHR21225">
    <property type="entry name" value="PHOSPHO-2-DEHYDRO-3-DEOXYHEPTONATE ALDOLASE DAHP SYNTHETASE"/>
    <property type="match status" value="1"/>
</dbReference>
<comment type="pathway">
    <text evidence="2">Metabolic intermediate biosynthesis; chorismate biosynthesis; chorismate from D-erythrose 4-phosphate and phosphoenolpyruvate: step 1/7.</text>
</comment>
<dbReference type="InterPro" id="IPR013785">
    <property type="entry name" value="Aldolase_TIM"/>
</dbReference>
<evidence type="ECO:0000256" key="3">
    <source>
        <dbReference type="ARBA" id="ARBA00007985"/>
    </source>
</evidence>
<dbReference type="GO" id="GO:0009423">
    <property type="term" value="P:chorismate biosynthetic process"/>
    <property type="evidence" value="ECO:0007669"/>
    <property type="project" value="UniProtKB-UniPathway"/>
</dbReference>
<feature type="transmembrane region" description="Helical" evidence="12">
    <location>
        <begin position="7"/>
        <end position="30"/>
    </location>
</feature>
<dbReference type="GO" id="GO:0009073">
    <property type="term" value="P:aromatic amino acid family biosynthetic process"/>
    <property type="evidence" value="ECO:0007669"/>
    <property type="project" value="UniProtKB-KW"/>
</dbReference>
<evidence type="ECO:0000256" key="5">
    <source>
        <dbReference type="ARBA" id="ARBA00022605"/>
    </source>
</evidence>
<evidence type="ECO:0000256" key="8">
    <source>
        <dbReference type="ARBA" id="ARBA00031111"/>
    </source>
</evidence>
<dbReference type="EC" id="2.5.1.54" evidence="4"/>
<evidence type="ECO:0000256" key="2">
    <source>
        <dbReference type="ARBA" id="ARBA00004688"/>
    </source>
</evidence>
<dbReference type="Proteomes" id="UP000002675">
    <property type="component" value="Chromosome I"/>
</dbReference>
<comment type="catalytic activity">
    <reaction evidence="11">
        <text>D-erythrose 4-phosphate + phosphoenolpyruvate + H2O = 7-phospho-2-dehydro-3-deoxy-D-arabino-heptonate + phosphate</text>
        <dbReference type="Rhea" id="RHEA:14717"/>
        <dbReference type="ChEBI" id="CHEBI:15377"/>
        <dbReference type="ChEBI" id="CHEBI:16897"/>
        <dbReference type="ChEBI" id="CHEBI:43474"/>
        <dbReference type="ChEBI" id="CHEBI:58394"/>
        <dbReference type="ChEBI" id="CHEBI:58702"/>
        <dbReference type="EC" id="2.5.1.54"/>
    </reaction>
</comment>
<dbReference type="Pfam" id="PF00793">
    <property type="entry name" value="DAHP_synth_1"/>
    <property type="match status" value="1"/>
</dbReference>
<dbReference type="InterPro" id="IPR006219">
    <property type="entry name" value="DAHP_synth_1"/>
</dbReference>
<dbReference type="KEGG" id="vvy:VV0701"/>
<accession>Q7MNL4</accession>
<keyword evidence="12" id="KW-1133">Transmembrane helix</keyword>
<comment type="similarity">
    <text evidence="3">Belongs to the class-I DAHP synthase family.</text>
</comment>
<dbReference type="GO" id="GO:0042802">
    <property type="term" value="F:identical protein binding"/>
    <property type="evidence" value="ECO:0007669"/>
    <property type="project" value="UniProtKB-ARBA"/>
</dbReference>
<organism evidence="14 15">
    <name type="scientific">Vibrio vulnificus (strain YJ016)</name>
    <dbReference type="NCBI Taxonomy" id="196600"/>
    <lineage>
        <taxon>Bacteria</taxon>
        <taxon>Pseudomonadati</taxon>
        <taxon>Pseudomonadota</taxon>
        <taxon>Gammaproteobacteria</taxon>
        <taxon>Vibrionales</taxon>
        <taxon>Vibrionaceae</taxon>
        <taxon>Vibrio</taxon>
    </lineage>
</organism>
<dbReference type="EMBL" id="BA000037">
    <property type="protein sequence ID" value="BAC93465.1"/>
    <property type="molecule type" value="Genomic_DNA"/>
</dbReference>
<proteinExistence type="inferred from homology"/>
<evidence type="ECO:0000256" key="11">
    <source>
        <dbReference type="ARBA" id="ARBA00047508"/>
    </source>
</evidence>
<gene>
    <name evidence="14" type="ordered locus">VV0701</name>
</gene>
<evidence type="ECO:0000259" key="13">
    <source>
        <dbReference type="Pfam" id="PF00793"/>
    </source>
</evidence>
<evidence type="ECO:0000256" key="7">
    <source>
        <dbReference type="ARBA" id="ARBA00023141"/>
    </source>
</evidence>
<dbReference type="PANTHER" id="PTHR21225:SF10">
    <property type="entry name" value="PHOSPHO-2-DEHYDRO-3-DEOXYHEPTONATE ALDOLASE, TYR-SENSITIVE"/>
    <property type="match status" value="1"/>
</dbReference>
<evidence type="ECO:0000256" key="10">
    <source>
        <dbReference type="ARBA" id="ARBA00032193"/>
    </source>
</evidence>
<dbReference type="AlphaFoldDB" id="Q7MNL4"/>
<evidence type="ECO:0000256" key="4">
    <source>
        <dbReference type="ARBA" id="ARBA00012694"/>
    </source>
</evidence>
<feature type="domain" description="DAHP synthetase I/KDSA" evidence="13">
    <location>
        <begin position="101"/>
        <end position="398"/>
    </location>
</feature>
<keyword evidence="12" id="KW-0472">Membrane</keyword>
<reference evidence="14 15" key="1">
    <citation type="journal article" date="2003" name="Genome Res.">
        <title>Comparative genome analysis of Vibrio vulnificus, a marine pathogen.</title>
        <authorList>
            <person name="Chen C.Y."/>
            <person name="Wu K.M."/>
            <person name="Chang Y.C."/>
            <person name="Chang C.H."/>
            <person name="Tsai H.C."/>
            <person name="Liao T.L."/>
            <person name="Liu Y.M."/>
            <person name="Chen H.J."/>
            <person name="Shen A.B."/>
            <person name="Li J.C."/>
            <person name="Su T.L."/>
            <person name="Shao C.P."/>
            <person name="Lee C.T."/>
            <person name="Hor L.I."/>
            <person name="Tsai S.F."/>
        </authorList>
    </citation>
    <scope>NUCLEOTIDE SEQUENCE [LARGE SCALE GENOMIC DNA]</scope>
    <source>
        <strain evidence="14 15">YJ016</strain>
    </source>
</reference>
<dbReference type="GO" id="GO:0008652">
    <property type="term" value="P:amino acid biosynthetic process"/>
    <property type="evidence" value="ECO:0007669"/>
    <property type="project" value="UniProtKB-KW"/>
</dbReference>
<dbReference type="GO" id="GO:0005737">
    <property type="term" value="C:cytoplasm"/>
    <property type="evidence" value="ECO:0007669"/>
    <property type="project" value="TreeGrafter"/>
</dbReference>
<name>Q7MNL4_VIBVY</name>
<evidence type="ECO:0000256" key="9">
    <source>
        <dbReference type="ARBA" id="ARBA00031349"/>
    </source>
</evidence>